<dbReference type="AlphaFoldDB" id="A0A1G2MER1"/>
<name>A0A1G2MER1_9BACT</name>
<dbReference type="Gene3D" id="1.20.81.30">
    <property type="entry name" value="Type II secretion system (T2SS), domain F"/>
    <property type="match status" value="2"/>
</dbReference>
<reference evidence="10 11" key="1">
    <citation type="journal article" date="2016" name="Nat. Commun.">
        <title>Thousands of microbial genomes shed light on interconnected biogeochemical processes in an aquifer system.</title>
        <authorList>
            <person name="Anantharaman K."/>
            <person name="Brown C.T."/>
            <person name="Hug L.A."/>
            <person name="Sharon I."/>
            <person name="Castelle C.J."/>
            <person name="Probst A.J."/>
            <person name="Thomas B.C."/>
            <person name="Singh A."/>
            <person name="Wilkins M.J."/>
            <person name="Karaoz U."/>
            <person name="Brodie E.L."/>
            <person name="Williams K.H."/>
            <person name="Hubbard S.S."/>
            <person name="Banfield J.F."/>
        </authorList>
    </citation>
    <scope>NUCLEOTIDE SEQUENCE [LARGE SCALE GENOMIC DNA]</scope>
</reference>
<evidence type="ECO:0000256" key="7">
    <source>
        <dbReference type="ARBA" id="ARBA00023136"/>
    </source>
</evidence>
<dbReference type="InterPro" id="IPR042094">
    <property type="entry name" value="T2SS_GspF_sf"/>
</dbReference>
<organism evidence="10 11">
    <name type="scientific">Candidatus Taylorbacteria bacterium RIFCSPHIGHO2_01_FULL_51_15</name>
    <dbReference type="NCBI Taxonomy" id="1802304"/>
    <lineage>
        <taxon>Bacteria</taxon>
        <taxon>Candidatus Tayloriibacteriota</taxon>
    </lineage>
</organism>
<evidence type="ECO:0000313" key="11">
    <source>
        <dbReference type="Proteomes" id="UP000178121"/>
    </source>
</evidence>
<comment type="subcellular location">
    <subcellularLocation>
        <location evidence="1">Cell inner membrane</location>
        <topology evidence="1">Multi-pass membrane protein</topology>
    </subcellularLocation>
</comment>
<dbReference type="Proteomes" id="UP000178121">
    <property type="component" value="Unassembled WGS sequence"/>
</dbReference>
<dbReference type="GO" id="GO:0005886">
    <property type="term" value="C:plasma membrane"/>
    <property type="evidence" value="ECO:0007669"/>
    <property type="project" value="UniProtKB-SubCell"/>
</dbReference>
<evidence type="ECO:0000256" key="6">
    <source>
        <dbReference type="ARBA" id="ARBA00022989"/>
    </source>
</evidence>
<dbReference type="PRINTS" id="PR00812">
    <property type="entry name" value="BCTERIALGSPF"/>
</dbReference>
<dbReference type="EMBL" id="MHRI01000007">
    <property type="protein sequence ID" value="OHA21492.1"/>
    <property type="molecule type" value="Genomic_DNA"/>
</dbReference>
<dbReference type="PANTHER" id="PTHR30012">
    <property type="entry name" value="GENERAL SECRETION PATHWAY PROTEIN"/>
    <property type="match status" value="1"/>
</dbReference>
<protein>
    <recommendedName>
        <fullName evidence="9">Type II secretion system protein GspF domain-containing protein</fullName>
    </recommendedName>
</protein>
<proteinExistence type="inferred from homology"/>
<evidence type="ECO:0000256" key="1">
    <source>
        <dbReference type="ARBA" id="ARBA00004429"/>
    </source>
</evidence>
<evidence type="ECO:0000259" key="9">
    <source>
        <dbReference type="Pfam" id="PF00482"/>
    </source>
</evidence>
<dbReference type="PANTHER" id="PTHR30012:SF4">
    <property type="entry name" value="MSHA BIOGENESIS PROTEIN MSHG"/>
    <property type="match status" value="1"/>
</dbReference>
<feature type="domain" description="Type II secretion system protein GspF" evidence="9">
    <location>
        <begin position="278"/>
        <end position="398"/>
    </location>
</feature>
<feature type="transmembrane region" description="Helical" evidence="8">
    <location>
        <begin position="379"/>
        <end position="400"/>
    </location>
</feature>
<comment type="similarity">
    <text evidence="2">Belongs to the GSP F family.</text>
</comment>
<dbReference type="InterPro" id="IPR003004">
    <property type="entry name" value="GspF/PilC"/>
</dbReference>
<feature type="transmembrane region" description="Helical" evidence="8">
    <location>
        <begin position="171"/>
        <end position="191"/>
    </location>
</feature>
<keyword evidence="3" id="KW-1003">Cell membrane</keyword>
<dbReference type="InterPro" id="IPR018076">
    <property type="entry name" value="T2SS_GspF_dom"/>
</dbReference>
<dbReference type="Pfam" id="PF00482">
    <property type="entry name" value="T2SSF"/>
    <property type="match status" value="2"/>
</dbReference>
<evidence type="ECO:0000256" key="5">
    <source>
        <dbReference type="ARBA" id="ARBA00022692"/>
    </source>
</evidence>
<keyword evidence="5 8" id="KW-0812">Transmembrane</keyword>
<keyword evidence="7 8" id="KW-0472">Membrane</keyword>
<evidence type="ECO:0000256" key="8">
    <source>
        <dbReference type="SAM" id="Phobius"/>
    </source>
</evidence>
<evidence type="ECO:0000313" key="10">
    <source>
        <dbReference type="EMBL" id="OHA21492.1"/>
    </source>
</evidence>
<dbReference type="FunFam" id="1.20.81.30:FF:000001">
    <property type="entry name" value="Type II secretion system protein F"/>
    <property type="match status" value="2"/>
</dbReference>
<accession>A0A1G2MER1</accession>
<evidence type="ECO:0000256" key="3">
    <source>
        <dbReference type="ARBA" id="ARBA00022475"/>
    </source>
</evidence>
<comment type="caution">
    <text evidence="10">The sequence shown here is derived from an EMBL/GenBank/DDBJ whole genome shotgun (WGS) entry which is preliminary data.</text>
</comment>
<gene>
    <name evidence="10" type="ORF">A2849_03640</name>
</gene>
<keyword evidence="6 8" id="KW-1133">Transmembrane helix</keyword>
<sequence>MKLHYKAQKADGTFYEGTREAADKFALSRELRAETETLISASEAKVSSRAFLDLRKLLPVFKRVPLHEKIIFTRNLAGMLSAGLTVSRALGVLERQTRSQKFKEIIGGLSKRISTGENLSQALSGDSAVFPTLLVSMVKAGEESGNLSNSLFSVSEQLDRSYALQRKVKGALMYPATVIAVLIIVGVVLFVKVVPQLTSAFTDFNVDLPLSTRIVVAVSDFLQAHYITGFLLVLGFIASLLAIVKSAPGKRFFDRALLHMPIITPIIKQANAARVSGTLSSLLSAGVEVVSALEITADVLANGEYRKVLLKAREAIQRGEPMSEVFRAHEDIFPPFLSEMVAVGEETGKLSPMLKETSTFFEAEVEQKTKNISTIIEPVLMVVVGVVVGFFAVAMISPAYSLMNAI</sequence>
<evidence type="ECO:0000256" key="2">
    <source>
        <dbReference type="ARBA" id="ARBA00005745"/>
    </source>
</evidence>
<keyword evidence="4" id="KW-0997">Cell inner membrane</keyword>
<evidence type="ECO:0000256" key="4">
    <source>
        <dbReference type="ARBA" id="ARBA00022519"/>
    </source>
</evidence>
<feature type="domain" description="Type II secretion system protein GspF" evidence="9">
    <location>
        <begin position="72"/>
        <end position="195"/>
    </location>
</feature>
<dbReference type="GO" id="GO:0015628">
    <property type="term" value="P:protein secretion by the type II secretion system"/>
    <property type="evidence" value="ECO:0007669"/>
    <property type="project" value="TreeGrafter"/>
</dbReference>
<feature type="transmembrane region" description="Helical" evidence="8">
    <location>
        <begin position="224"/>
        <end position="244"/>
    </location>
</feature>